<dbReference type="EMBL" id="JAGINT010000002">
    <property type="protein sequence ID" value="MBP2356614.1"/>
    <property type="molecule type" value="Genomic_DNA"/>
</dbReference>
<gene>
    <name evidence="1" type="ORF">JOF29_007724</name>
</gene>
<keyword evidence="2" id="KW-1185">Reference proteome</keyword>
<dbReference type="RefSeq" id="WP_209699104.1">
    <property type="nucleotide sequence ID" value="NZ_BAAAVU010000022.1"/>
</dbReference>
<dbReference type="Proteomes" id="UP000755585">
    <property type="component" value="Unassembled WGS sequence"/>
</dbReference>
<comment type="caution">
    <text evidence="1">The sequence shown here is derived from an EMBL/GenBank/DDBJ whole genome shotgun (WGS) entry which is preliminary data.</text>
</comment>
<protein>
    <submittedName>
        <fullName evidence="1">Uncharacterized protein</fullName>
    </submittedName>
</protein>
<proteinExistence type="predicted"/>
<evidence type="ECO:0000313" key="1">
    <source>
        <dbReference type="EMBL" id="MBP2356614.1"/>
    </source>
</evidence>
<organism evidence="1 2">
    <name type="scientific">Kribbella aluminosa</name>
    <dbReference type="NCBI Taxonomy" id="416017"/>
    <lineage>
        <taxon>Bacteria</taxon>
        <taxon>Bacillati</taxon>
        <taxon>Actinomycetota</taxon>
        <taxon>Actinomycetes</taxon>
        <taxon>Propionibacteriales</taxon>
        <taxon>Kribbellaceae</taxon>
        <taxon>Kribbella</taxon>
    </lineage>
</organism>
<sequence length="64" mass="7236">MFSGWKPGVLGDWLDVATAVDIYAGLCNVDVYRTFIDQRGWSPGRVEEWWCATPARELLASQCQ</sequence>
<reference evidence="1 2" key="1">
    <citation type="submission" date="2021-03" db="EMBL/GenBank/DDBJ databases">
        <title>Sequencing the genomes of 1000 actinobacteria strains.</title>
        <authorList>
            <person name="Klenk H.-P."/>
        </authorList>
    </citation>
    <scope>NUCLEOTIDE SEQUENCE [LARGE SCALE GENOMIC DNA]</scope>
    <source>
        <strain evidence="1 2">DSM 18824</strain>
    </source>
</reference>
<evidence type="ECO:0000313" key="2">
    <source>
        <dbReference type="Proteomes" id="UP000755585"/>
    </source>
</evidence>
<accession>A0ABS4UYB1</accession>
<name>A0ABS4UYB1_9ACTN</name>